<gene>
    <name evidence="1" type="ORF">NUW58_g3880</name>
</gene>
<protein>
    <submittedName>
        <fullName evidence="1">Uncharacterized protein</fullName>
    </submittedName>
</protein>
<name>A0ACC1P8W1_9PEZI</name>
<sequence length="152" mass="16610">MRGQLLVAQMEVLGDVGCPRLVLDPSSGLLDGLSVVEAYLDTPCEAVLVEDMLGRAVKTFNRVGAGSSQTASQVAHSPATSDAGHSIQVWLLHLFNNRQQRYSMFLVLGLSRRKHGCFERIGTSSVTPKTSDANTMFERFLENQPMTEVSII</sequence>
<comment type="caution">
    <text evidence="1">The sequence shown here is derived from an EMBL/GenBank/DDBJ whole genome shotgun (WGS) entry which is preliminary data.</text>
</comment>
<evidence type="ECO:0000313" key="2">
    <source>
        <dbReference type="Proteomes" id="UP001143856"/>
    </source>
</evidence>
<proteinExistence type="predicted"/>
<dbReference type="EMBL" id="JAPDGR010000627">
    <property type="protein sequence ID" value="KAJ2988610.1"/>
    <property type="molecule type" value="Genomic_DNA"/>
</dbReference>
<dbReference type="Proteomes" id="UP001143856">
    <property type="component" value="Unassembled WGS sequence"/>
</dbReference>
<reference evidence="1" key="1">
    <citation type="submission" date="2022-10" db="EMBL/GenBank/DDBJ databases">
        <title>Genome Sequence of Xylaria curta.</title>
        <authorList>
            <person name="Buettner E."/>
        </authorList>
    </citation>
    <scope>NUCLEOTIDE SEQUENCE</scope>
    <source>
        <strain evidence="1">Babe10</strain>
    </source>
</reference>
<evidence type="ECO:0000313" key="1">
    <source>
        <dbReference type="EMBL" id="KAJ2988610.1"/>
    </source>
</evidence>
<accession>A0ACC1P8W1</accession>
<keyword evidence="2" id="KW-1185">Reference proteome</keyword>
<organism evidence="1 2">
    <name type="scientific">Xylaria curta</name>
    <dbReference type="NCBI Taxonomy" id="42375"/>
    <lineage>
        <taxon>Eukaryota</taxon>
        <taxon>Fungi</taxon>
        <taxon>Dikarya</taxon>
        <taxon>Ascomycota</taxon>
        <taxon>Pezizomycotina</taxon>
        <taxon>Sordariomycetes</taxon>
        <taxon>Xylariomycetidae</taxon>
        <taxon>Xylariales</taxon>
        <taxon>Xylariaceae</taxon>
        <taxon>Xylaria</taxon>
    </lineage>
</organism>